<dbReference type="Pfam" id="PF13614">
    <property type="entry name" value="AAA_31"/>
    <property type="match status" value="1"/>
</dbReference>
<evidence type="ECO:0000313" key="2">
    <source>
        <dbReference type="EMBL" id="MQY52587.1"/>
    </source>
</evidence>
<organism evidence="2 3">
    <name type="scientific">Rhodocyclus tenuis</name>
    <name type="common">Rhodospirillum tenue</name>
    <dbReference type="NCBI Taxonomy" id="1066"/>
    <lineage>
        <taxon>Bacteria</taxon>
        <taxon>Pseudomonadati</taxon>
        <taxon>Pseudomonadota</taxon>
        <taxon>Betaproteobacteria</taxon>
        <taxon>Rhodocyclales</taxon>
        <taxon>Rhodocyclaceae</taxon>
        <taxon>Rhodocyclus</taxon>
    </lineage>
</organism>
<dbReference type="SUPFAM" id="SSF52540">
    <property type="entry name" value="P-loop containing nucleoside triphosphate hydrolases"/>
    <property type="match status" value="1"/>
</dbReference>
<dbReference type="PANTHER" id="PTHR13696:SF52">
    <property type="entry name" value="PARA FAMILY PROTEIN CT_582"/>
    <property type="match status" value="1"/>
</dbReference>
<dbReference type="AlphaFoldDB" id="A0A6L5JZ48"/>
<feature type="domain" description="AAA" evidence="1">
    <location>
        <begin position="3"/>
        <end position="165"/>
    </location>
</feature>
<dbReference type="CDD" id="cd02042">
    <property type="entry name" value="ParAB_family"/>
    <property type="match status" value="1"/>
</dbReference>
<reference evidence="2 3" key="1">
    <citation type="submission" date="2019-10" db="EMBL/GenBank/DDBJ databases">
        <title>Whole-genome sequence of the purple nonsulfur photosynthetic bacterium Rhodocyclus tenuis.</title>
        <authorList>
            <person name="Kyndt J.A."/>
            <person name="Meyer T.E."/>
        </authorList>
    </citation>
    <scope>NUCLEOTIDE SEQUENCE [LARGE SCALE GENOMIC DNA]</scope>
    <source>
        <strain evidence="2 3">DSM 110</strain>
    </source>
</reference>
<proteinExistence type="predicted"/>
<dbReference type="InterPro" id="IPR025669">
    <property type="entry name" value="AAA_dom"/>
</dbReference>
<comment type="caution">
    <text evidence="2">The sequence shown here is derived from an EMBL/GenBank/DDBJ whole genome shotgun (WGS) entry which is preliminary data.</text>
</comment>
<accession>A0A6L5JZ48</accession>
<dbReference type="OrthoDB" id="8950613at2"/>
<evidence type="ECO:0000259" key="1">
    <source>
        <dbReference type="Pfam" id="PF13614"/>
    </source>
</evidence>
<sequence>MARILAISNRKGGAGKTTTAVNVAAEIAARGERVVLIDLDSQGHCALGFGIKVERDAPSAHGLFTGANTLRQALRPTRWPQLSLIPADSRFEHGGADTGLLQRALAAEGFLDEALTLILDTPPSLDALLLNALTAADRVLTPFVPHPLAGEGVRALARILFRVAADRSNAGLRVLGFLPVMVDTRIGQHRSVSDSIAQQFGASRMLPGIRSDIKLAEAFAAGQPIRDYAPHSRGADDYRAATDAILERWN</sequence>
<evidence type="ECO:0000313" key="3">
    <source>
        <dbReference type="Proteomes" id="UP000480275"/>
    </source>
</evidence>
<dbReference type="Gene3D" id="3.40.50.300">
    <property type="entry name" value="P-loop containing nucleotide triphosphate hydrolases"/>
    <property type="match status" value="1"/>
</dbReference>
<dbReference type="PIRSF" id="PIRSF009320">
    <property type="entry name" value="Nuc_binding_HP_1000"/>
    <property type="match status" value="1"/>
</dbReference>
<dbReference type="InterPro" id="IPR050678">
    <property type="entry name" value="DNA_Partitioning_ATPase"/>
</dbReference>
<protein>
    <submittedName>
        <fullName evidence="2">AAA family ATPase</fullName>
    </submittedName>
</protein>
<dbReference type="EMBL" id="WIXJ01000012">
    <property type="protein sequence ID" value="MQY52587.1"/>
    <property type="molecule type" value="Genomic_DNA"/>
</dbReference>
<dbReference type="InterPro" id="IPR027417">
    <property type="entry name" value="P-loop_NTPase"/>
</dbReference>
<dbReference type="Proteomes" id="UP000480275">
    <property type="component" value="Unassembled WGS sequence"/>
</dbReference>
<gene>
    <name evidence="2" type="ORF">GHK24_12470</name>
</gene>
<name>A0A6L5JZ48_RHOTE</name>
<dbReference type="PANTHER" id="PTHR13696">
    <property type="entry name" value="P-LOOP CONTAINING NUCLEOSIDE TRIPHOSPHATE HYDROLASE"/>
    <property type="match status" value="1"/>
</dbReference>